<proteinExistence type="inferred from homology"/>
<evidence type="ECO:0000256" key="1">
    <source>
        <dbReference type="ARBA" id="ARBA00005664"/>
    </source>
</evidence>
<name>A0A3N4M185_9PEZI</name>
<accession>A0A3N4M185</accession>
<feature type="transmembrane region" description="Helical" evidence="4">
    <location>
        <begin position="74"/>
        <end position="93"/>
    </location>
</feature>
<keyword evidence="2" id="KW-0328">Glycosyltransferase</keyword>
<dbReference type="FunCoup" id="A0A3N4M185">
    <property type="interactions" value="132"/>
</dbReference>
<dbReference type="InParanoid" id="A0A3N4M185"/>
<keyword evidence="4" id="KW-1133">Transmembrane helix</keyword>
<organism evidence="5 6">
    <name type="scientific">Terfezia boudieri ATCC MYA-4762</name>
    <dbReference type="NCBI Taxonomy" id="1051890"/>
    <lineage>
        <taxon>Eukaryota</taxon>
        <taxon>Fungi</taxon>
        <taxon>Dikarya</taxon>
        <taxon>Ascomycota</taxon>
        <taxon>Pezizomycotina</taxon>
        <taxon>Pezizomycetes</taxon>
        <taxon>Pezizales</taxon>
        <taxon>Pezizaceae</taxon>
        <taxon>Terfezia</taxon>
    </lineage>
</organism>
<reference evidence="5 6" key="1">
    <citation type="journal article" date="2018" name="Nat. Ecol. Evol.">
        <title>Pezizomycetes genomes reveal the molecular basis of ectomycorrhizal truffle lifestyle.</title>
        <authorList>
            <person name="Murat C."/>
            <person name="Payen T."/>
            <person name="Noel B."/>
            <person name="Kuo A."/>
            <person name="Morin E."/>
            <person name="Chen J."/>
            <person name="Kohler A."/>
            <person name="Krizsan K."/>
            <person name="Balestrini R."/>
            <person name="Da Silva C."/>
            <person name="Montanini B."/>
            <person name="Hainaut M."/>
            <person name="Levati E."/>
            <person name="Barry K.W."/>
            <person name="Belfiori B."/>
            <person name="Cichocki N."/>
            <person name="Clum A."/>
            <person name="Dockter R.B."/>
            <person name="Fauchery L."/>
            <person name="Guy J."/>
            <person name="Iotti M."/>
            <person name="Le Tacon F."/>
            <person name="Lindquist E.A."/>
            <person name="Lipzen A."/>
            <person name="Malagnac F."/>
            <person name="Mello A."/>
            <person name="Molinier V."/>
            <person name="Miyauchi S."/>
            <person name="Poulain J."/>
            <person name="Riccioni C."/>
            <person name="Rubini A."/>
            <person name="Sitrit Y."/>
            <person name="Splivallo R."/>
            <person name="Traeger S."/>
            <person name="Wang M."/>
            <person name="Zifcakova L."/>
            <person name="Wipf D."/>
            <person name="Zambonelli A."/>
            <person name="Paolocci F."/>
            <person name="Nowrousian M."/>
            <person name="Ottonello S."/>
            <person name="Baldrian P."/>
            <person name="Spatafora J.W."/>
            <person name="Henrissat B."/>
            <person name="Nagy L.G."/>
            <person name="Aury J.M."/>
            <person name="Wincker P."/>
            <person name="Grigoriev I.V."/>
            <person name="Bonfante P."/>
            <person name="Martin F.M."/>
        </authorList>
    </citation>
    <scope>NUCLEOTIDE SEQUENCE [LARGE SCALE GENOMIC DNA]</scope>
    <source>
        <strain evidence="5 6">ATCC MYA-4762</strain>
    </source>
</reference>
<dbReference type="FunFam" id="3.90.550.10:FF:000117">
    <property type="entry name" value="Glycosyltransferase family 34 protein"/>
    <property type="match status" value="1"/>
</dbReference>
<dbReference type="GO" id="GO:0006487">
    <property type="term" value="P:protein N-linked glycosylation"/>
    <property type="evidence" value="ECO:0007669"/>
    <property type="project" value="TreeGrafter"/>
</dbReference>
<comment type="similarity">
    <text evidence="1">Belongs to the glycosyltransferase 34 family.</text>
</comment>
<evidence type="ECO:0000256" key="2">
    <source>
        <dbReference type="ARBA" id="ARBA00022676"/>
    </source>
</evidence>
<keyword evidence="4" id="KW-0812">Transmembrane</keyword>
<sequence>MNGGSEKRSSWSAKASSAVNGYSSKRFWGKHLRKLSTQLPSYSPWTSASGSGSTGQRPSLLHTTRMFILRRPKASTFLLLLGILLVTLVSPFLRHGFRSSRHLGGGHKFVLILAANKGGGVMEWKNGNQWASERESIANKKHYANKWGYHLEIKDMSTKKRYAHEWRESWEKVDIIKQTMRQYPKAEWQVSNWFWWLDLHTYIMEPSISLQSHIFNHLPKVTYRDINIYNPLNITHPLSKETHPYLTDTERSAVGDGSPESINLIVPQDCGGFNLGSFFIRRSEWSERLLDIWWDPVGYEQKHMDWEHKEQDALEYLYTSQPWIRTSTAFIPQRMINSFPPGACAETPNDPRIFYNEKERDFLVNMAGCEWGRDCWAEMSTYKRLSKKLNRTLWERWFGKKK</sequence>
<evidence type="ECO:0000313" key="5">
    <source>
        <dbReference type="EMBL" id="RPB27619.1"/>
    </source>
</evidence>
<dbReference type="PANTHER" id="PTHR31306">
    <property type="entry name" value="ALPHA-1,6-MANNOSYLTRANSFERASE MNN11-RELATED"/>
    <property type="match status" value="1"/>
</dbReference>
<dbReference type="Pfam" id="PF05637">
    <property type="entry name" value="Glyco_transf_34"/>
    <property type="match status" value="1"/>
</dbReference>
<evidence type="ECO:0008006" key="7">
    <source>
        <dbReference type="Google" id="ProtNLM"/>
    </source>
</evidence>
<evidence type="ECO:0000256" key="3">
    <source>
        <dbReference type="ARBA" id="ARBA00022679"/>
    </source>
</evidence>
<dbReference type="STRING" id="1051890.A0A3N4M185"/>
<dbReference type="Proteomes" id="UP000267821">
    <property type="component" value="Unassembled WGS sequence"/>
</dbReference>
<keyword evidence="6" id="KW-1185">Reference proteome</keyword>
<dbReference type="InterPro" id="IPR029044">
    <property type="entry name" value="Nucleotide-diphossugar_trans"/>
</dbReference>
<evidence type="ECO:0000256" key="4">
    <source>
        <dbReference type="SAM" id="Phobius"/>
    </source>
</evidence>
<evidence type="ECO:0000313" key="6">
    <source>
        <dbReference type="Proteomes" id="UP000267821"/>
    </source>
</evidence>
<keyword evidence="3" id="KW-0808">Transferase</keyword>
<keyword evidence="4" id="KW-0472">Membrane</keyword>
<dbReference type="GO" id="GO:0016757">
    <property type="term" value="F:glycosyltransferase activity"/>
    <property type="evidence" value="ECO:0007669"/>
    <property type="project" value="UniProtKB-KW"/>
</dbReference>
<dbReference type="OrthoDB" id="407658at2759"/>
<dbReference type="PANTHER" id="PTHR31306:SF5">
    <property type="entry name" value="ALPHA-1,6-MANNOSYLTRANSFERASE MNN10-RELATED"/>
    <property type="match status" value="1"/>
</dbReference>
<dbReference type="Gene3D" id="3.90.550.10">
    <property type="entry name" value="Spore Coat Polysaccharide Biosynthesis Protein SpsA, Chain A"/>
    <property type="match status" value="1"/>
</dbReference>
<protein>
    <recommendedName>
        <fullName evidence="7">Glycosyltransferase family 34 protein</fullName>
    </recommendedName>
</protein>
<dbReference type="EMBL" id="ML121531">
    <property type="protein sequence ID" value="RPB27619.1"/>
    <property type="molecule type" value="Genomic_DNA"/>
</dbReference>
<dbReference type="GO" id="GO:0000139">
    <property type="term" value="C:Golgi membrane"/>
    <property type="evidence" value="ECO:0007669"/>
    <property type="project" value="TreeGrafter"/>
</dbReference>
<gene>
    <name evidence="5" type="ORF">L211DRAFT_779763</name>
</gene>
<dbReference type="InterPro" id="IPR008630">
    <property type="entry name" value="Glyco_trans_34"/>
</dbReference>
<dbReference type="AlphaFoldDB" id="A0A3N4M185"/>